<keyword evidence="1" id="KW-0732">Signal</keyword>
<feature type="domain" description="C-type lectin" evidence="2">
    <location>
        <begin position="43"/>
        <end position="152"/>
    </location>
</feature>
<dbReference type="InterPro" id="IPR016187">
    <property type="entry name" value="CTDL_fold"/>
</dbReference>
<proteinExistence type="predicted"/>
<evidence type="ECO:0000259" key="2">
    <source>
        <dbReference type="PROSITE" id="PS50041"/>
    </source>
</evidence>
<protein>
    <recommendedName>
        <fullName evidence="2">C-type lectin domain-containing protein</fullName>
    </recommendedName>
</protein>
<evidence type="ECO:0000313" key="3">
    <source>
        <dbReference type="EMBL" id="KAK3751085.1"/>
    </source>
</evidence>
<evidence type="ECO:0000256" key="1">
    <source>
        <dbReference type="SAM" id="SignalP"/>
    </source>
</evidence>
<dbReference type="EMBL" id="JAWDGP010005839">
    <property type="protein sequence ID" value="KAK3751085.1"/>
    <property type="molecule type" value="Genomic_DNA"/>
</dbReference>
<dbReference type="InterPro" id="IPR001304">
    <property type="entry name" value="C-type_lectin-like"/>
</dbReference>
<dbReference type="CDD" id="cd00037">
    <property type="entry name" value="CLECT"/>
    <property type="match status" value="1"/>
</dbReference>
<organism evidence="3 4">
    <name type="scientific">Elysia crispata</name>
    <name type="common">lettuce slug</name>
    <dbReference type="NCBI Taxonomy" id="231223"/>
    <lineage>
        <taxon>Eukaryota</taxon>
        <taxon>Metazoa</taxon>
        <taxon>Spiralia</taxon>
        <taxon>Lophotrochozoa</taxon>
        <taxon>Mollusca</taxon>
        <taxon>Gastropoda</taxon>
        <taxon>Heterobranchia</taxon>
        <taxon>Euthyneura</taxon>
        <taxon>Panpulmonata</taxon>
        <taxon>Sacoglossa</taxon>
        <taxon>Placobranchoidea</taxon>
        <taxon>Plakobranchidae</taxon>
        <taxon>Elysia</taxon>
    </lineage>
</organism>
<sequence>MKPVTVCLLFLATLAFGKKVTVENSCPSGAVAELGPKPFRIYNDVFCFLFTTTSQAVYADAEKACSAHNGTLAMPKTNAINLFLEKSIDELGIDEPLWVGIDDRKTEGQFVYADGTKVDWDNFNLFTNPAFQWFQDCVAIDNRYGLWNRYRCTNTLVTNAYRPFICQYEIEKK</sequence>
<dbReference type="PANTHER" id="PTHR22801:SF63">
    <property type="entry name" value="C-TYPE LECTIN DOMAIN-CONTAINING PROTEIN"/>
    <property type="match status" value="1"/>
</dbReference>
<reference evidence="3" key="1">
    <citation type="journal article" date="2023" name="G3 (Bethesda)">
        <title>A reference genome for the long-term kleptoplast-retaining sea slug Elysia crispata morphotype clarki.</title>
        <authorList>
            <person name="Eastman K.E."/>
            <person name="Pendleton A.L."/>
            <person name="Shaikh M.A."/>
            <person name="Suttiyut T."/>
            <person name="Ogas R."/>
            <person name="Tomko P."/>
            <person name="Gavelis G."/>
            <person name="Widhalm J.R."/>
            <person name="Wisecaver J.H."/>
        </authorList>
    </citation>
    <scope>NUCLEOTIDE SEQUENCE</scope>
    <source>
        <strain evidence="3">ECLA1</strain>
    </source>
</reference>
<comment type="caution">
    <text evidence="3">The sequence shown here is derived from an EMBL/GenBank/DDBJ whole genome shotgun (WGS) entry which is preliminary data.</text>
</comment>
<keyword evidence="4" id="KW-1185">Reference proteome</keyword>
<dbReference type="Gene3D" id="3.10.100.10">
    <property type="entry name" value="Mannose-Binding Protein A, subunit A"/>
    <property type="match status" value="1"/>
</dbReference>
<dbReference type="PANTHER" id="PTHR22801">
    <property type="entry name" value="LITHOSTATHINE"/>
    <property type="match status" value="1"/>
</dbReference>
<dbReference type="SMART" id="SM00034">
    <property type="entry name" value="CLECT"/>
    <property type="match status" value="1"/>
</dbReference>
<dbReference type="PROSITE" id="PS50041">
    <property type="entry name" value="C_TYPE_LECTIN_2"/>
    <property type="match status" value="1"/>
</dbReference>
<name>A0AAE0YMN7_9GAST</name>
<dbReference type="SUPFAM" id="SSF56436">
    <property type="entry name" value="C-type lectin-like"/>
    <property type="match status" value="1"/>
</dbReference>
<dbReference type="AlphaFoldDB" id="A0AAE0YMN7"/>
<feature type="chain" id="PRO_5042116136" description="C-type lectin domain-containing protein" evidence="1">
    <location>
        <begin position="18"/>
        <end position="173"/>
    </location>
</feature>
<feature type="signal peptide" evidence="1">
    <location>
        <begin position="1"/>
        <end position="17"/>
    </location>
</feature>
<dbReference type="Pfam" id="PF00059">
    <property type="entry name" value="Lectin_C"/>
    <property type="match status" value="1"/>
</dbReference>
<dbReference type="Proteomes" id="UP001283361">
    <property type="component" value="Unassembled WGS sequence"/>
</dbReference>
<evidence type="ECO:0000313" key="4">
    <source>
        <dbReference type="Proteomes" id="UP001283361"/>
    </source>
</evidence>
<accession>A0AAE0YMN7</accession>
<dbReference type="InterPro" id="IPR016186">
    <property type="entry name" value="C-type_lectin-like/link_sf"/>
</dbReference>
<dbReference type="InterPro" id="IPR050801">
    <property type="entry name" value="Ca-Dep_Lectins_ImmuneDev"/>
</dbReference>
<gene>
    <name evidence="3" type="ORF">RRG08_019294</name>
</gene>